<dbReference type="SUPFAM" id="SSF48726">
    <property type="entry name" value="Immunoglobulin"/>
    <property type="match status" value="1"/>
</dbReference>
<evidence type="ECO:0000256" key="3">
    <source>
        <dbReference type="ARBA" id="ARBA00022989"/>
    </source>
</evidence>
<dbReference type="InterPro" id="IPR036179">
    <property type="entry name" value="Ig-like_dom_sf"/>
</dbReference>
<dbReference type="InterPro" id="IPR051117">
    <property type="entry name" value="TRG_var/const_region"/>
</dbReference>
<keyword evidence="4 7" id="KW-0472">Membrane</keyword>
<keyword evidence="6" id="KW-0393">Immunoglobulin domain</keyword>
<dbReference type="GO" id="GO:0016020">
    <property type="term" value="C:membrane"/>
    <property type="evidence" value="ECO:0007669"/>
    <property type="project" value="UniProtKB-SubCell"/>
</dbReference>
<dbReference type="eggNOG" id="ENOG502SQHK">
    <property type="taxonomic scope" value="Eukaryota"/>
</dbReference>
<comment type="subcellular location">
    <subcellularLocation>
        <location evidence="1">Membrane</location>
    </subcellularLocation>
</comment>
<reference evidence="9" key="2">
    <citation type="submission" date="2025-08" db="UniProtKB">
        <authorList>
            <consortium name="Ensembl"/>
        </authorList>
    </citation>
    <scope>IDENTIFICATION</scope>
</reference>
<evidence type="ECO:0000256" key="4">
    <source>
        <dbReference type="ARBA" id="ARBA00023136"/>
    </source>
</evidence>
<dbReference type="PANTHER" id="PTHR19256:SF62">
    <property type="entry name" value="IG-LIKE DOMAIN-CONTAINING PROTEIN"/>
    <property type="match status" value="1"/>
</dbReference>
<accession>G1LPL5</accession>
<dbReference type="HOGENOM" id="CLU_077975_3_2_1"/>
<dbReference type="PANTHER" id="PTHR19256">
    <property type="entry name" value="T-CELL RECEPTOR GAMMA CHAIN"/>
    <property type="match status" value="1"/>
</dbReference>
<reference evidence="9" key="3">
    <citation type="submission" date="2025-09" db="UniProtKB">
        <authorList>
            <consortium name="Ensembl"/>
        </authorList>
    </citation>
    <scope>IDENTIFICATION</scope>
</reference>
<protein>
    <submittedName>
        <fullName evidence="9">T cell receptor gamma constant 2</fullName>
    </submittedName>
</protein>
<evidence type="ECO:0000313" key="9">
    <source>
        <dbReference type="Ensembl" id="ENSAMEP00000008995.2"/>
    </source>
</evidence>
<evidence type="ECO:0000256" key="5">
    <source>
        <dbReference type="ARBA" id="ARBA00023170"/>
    </source>
</evidence>
<feature type="transmembrane region" description="Helical" evidence="7">
    <location>
        <begin position="152"/>
        <end position="174"/>
    </location>
</feature>
<dbReference type="InterPro" id="IPR003597">
    <property type="entry name" value="Ig_C1-set"/>
</dbReference>
<dbReference type="Gene3D" id="2.60.40.10">
    <property type="entry name" value="Immunoglobulins"/>
    <property type="match status" value="1"/>
</dbReference>
<dbReference type="Proteomes" id="UP000008912">
    <property type="component" value="Unassembled WGS sequence"/>
</dbReference>
<proteinExistence type="predicted"/>
<dbReference type="InterPro" id="IPR013783">
    <property type="entry name" value="Ig-like_fold"/>
</dbReference>
<evidence type="ECO:0000313" key="10">
    <source>
        <dbReference type="Proteomes" id="UP000008912"/>
    </source>
</evidence>
<evidence type="ECO:0000259" key="8">
    <source>
        <dbReference type="SMART" id="SM00407"/>
    </source>
</evidence>
<keyword evidence="3 7" id="KW-1133">Transmembrane helix</keyword>
<keyword evidence="5" id="KW-0675">Receptor</keyword>
<evidence type="ECO:0000256" key="1">
    <source>
        <dbReference type="ARBA" id="ARBA00004370"/>
    </source>
</evidence>
<dbReference type="Pfam" id="PF07654">
    <property type="entry name" value="C1-set"/>
    <property type="match status" value="1"/>
</dbReference>
<organism evidence="9 10">
    <name type="scientific">Ailuropoda melanoleuca</name>
    <name type="common">Giant panda</name>
    <dbReference type="NCBI Taxonomy" id="9646"/>
    <lineage>
        <taxon>Eukaryota</taxon>
        <taxon>Metazoa</taxon>
        <taxon>Chordata</taxon>
        <taxon>Craniata</taxon>
        <taxon>Vertebrata</taxon>
        <taxon>Euteleostomi</taxon>
        <taxon>Mammalia</taxon>
        <taxon>Eutheria</taxon>
        <taxon>Laurasiatheria</taxon>
        <taxon>Carnivora</taxon>
        <taxon>Caniformia</taxon>
        <taxon>Ursidae</taxon>
        <taxon>Ailuropoda</taxon>
    </lineage>
</organism>
<dbReference type="AlphaFoldDB" id="G1LPL5"/>
<reference evidence="9 10" key="1">
    <citation type="journal article" date="2010" name="Nature">
        <title>The sequence and de novo assembly of the giant panda genome.</title>
        <authorList>
            <person name="Li R."/>
            <person name="Fan W."/>
            <person name="Tian G."/>
            <person name="Zhu H."/>
            <person name="He L."/>
            <person name="Cai J."/>
            <person name="Huang Q."/>
            <person name="Cai Q."/>
            <person name="Li B."/>
            <person name="Bai Y."/>
            <person name="Zhang Z."/>
            <person name="Zhang Y."/>
            <person name="Wang W."/>
            <person name="Li J."/>
            <person name="Wei F."/>
            <person name="Li H."/>
            <person name="Jian M."/>
            <person name="Li J."/>
            <person name="Zhang Z."/>
            <person name="Nielsen R."/>
            <person name="Li D."/>
            <person name="Gu W."/>
            <person name="Yang Z."/>
            <person name="Xuan Z."/>
            <person name="Ryder O.A."/>
            <person name="Leung F.C."/>
            <person name="Zhou Y."/>
            <person name="Cao J."/>
            <person name="Sun X."/>
            <person name="Fu Y."/>
            <person name="Fang X."/>
            <person name="Guo X."/>
            <person name="Wang B."/>
            <person name="Hou R."/>
            <person name="Shen F."/>
            <person name="Mu B."/>
            <person name="Ni P."/>
            <person name="Lin R."/>
            <person name="Qian W."/>
            <person name="Wang G."/>
            <person name="Yu C."/>
            <person name="Nie W."/>
            <person name="Wang J."/>
            <person name="Wu Z."/>
            <person name="Liang H."/>
            <person name="Min J."/>
            <person name="Wu Q."/>
            <person name="Cheng S."/>
            <person name="Ruan J."/>
            <person name="Wang M."/>
            <person name="Shi Z."/>
            <person name="Wen M."/>
            <person name="Liu B."/>
            <person name="Ren X."/>
            <person name="Zheng H."/>
            <person name="Dong D."/>
            <person name="Cook K."/>
            <person name="Shan G."/>
            <person name="Zhang H."/>
            <person name="Kosiol C."/>
            <person name="Xie X."/>
            <person name="Lu Z."/>
            <person name="Zheng H."/>
            <person name="Li Y."/>
            <person name="Steiner C.C."/>
            <person name="Lam T.T."/>
            <person name="Lin S."/>
            <person name="Zhang Q."/>
            <person name="Li G."/>
            <person name="Tian J."/>
            <person name="Gong T."/>
            <person name="Liu H."/>
            <person name="Zhang D."/>
            <person name="Fang L."/>
            <person name="Ye C."/>
            <person name="Zhang J."/>
            <person name="Hu W."/>
            <person name="Xu A."/>
            <person name="Ren Y."/>
            <person name="Zhang G."/>
            <person name="Bruford M.W."/>
            <person name="Li Q."/>
            <person name="Ma L."/>
            <person name="Guo Y."/>
            <person name="An N."/>
            <person name="Hu Y."/>
            <person name="Zheng Y."/>
            <person name="Shi Y."/>
            <person name="Li Z."/>
            <person name="Liu Q."/>
            <person name="Chen Y."/>
            <person name="Zhao J."/>
            <person name="Qu N."/>
            <person name="Zhao S."/>
            <person name="Tian F."/>
            <person name="Wang X."/>
            <person name="Wang H."/>
            <person name="Xu L."/>
            <person name="Liu X."/>
            <person name="Vinar T."/>
            <person name="Wang Y."/>
            <person name="Lam T.W."/>
            <person name="Yiu S.M."/>
            <person name="Liu S."/>
            <person name="Zhang H."/>
            <person name="Li D."/>
            <person name="Huang Y."/>
            <person name="Wang X."/>
            <person name="Yang G."/>
            <person name="Jiang Z."/>
            <person name="Wang J."/>
            <person name="Qin N."/>
            <person name="Li L."/>
            <person name="Li J."/>
            <person name="Bolund L."/>
            <person name="Kristiansen K."/>
            <person name="Wong G.K."/>
            <person name="Olson M."/>
            <person name="Zhang X."/>
            <person name="Li S."/>
            <person name="Yang H."/>
            <person name="Wang J."/>
            <person name="Wang J."/>
        </authorList>
    </citation>
    <scope>NUCLEOTIDE SEQUENCE [LARGE SCALE GENOMIC DNA]</scope>
</reference>
<name>G1LPL5_AILME</name>
<evidence type="ECO:0000256" key="6">
    <source>
        <dbReference type="ARBA" id="ARBA00023319"/>
    </source>
</evidence>
<evidence type="ECO:0000256" key="7">
    <source>
        <dbReference type="SAM" id="Phobius"/>
    </source>
</evidence>
<sequence>MFAQGTKLIVTPPDRSLNADISPKPTIFLPSIAERRLHDAGTYLCLLEDFFPDVIKIDWKEKDGKTILKSQQGDTIKTKDTYMKFSWLTVTGVSLDKEHKCTVKHEWNKGGVDQEILFPSQKKELTAINSMKPSLRYKDATLQLQLTNTSAYYTYVVLLLKSLVYSAITAVCLLRRPALCGNGKSS</sequence>
<keyword evidence="10" id="KW-1185">Reference proteome</keyword>
<evidence type="ECO:0000256" key="2">
    <source>
        <dbReference type="ARBA" id="ARBA00022692"/>
    </source>
</evidence>
<dbReference type="SMART" id="SM00407">
    <property type="entry name" value="IGc1"/>
    <property type="match status" value="1"/>
</dbReference>
<dbReference type="InParanoid" id="G1LPL5"/>
<dbReference type="Ensembl" id="ENSAMET00000009378.2">
    <property type="protein sequence ID" value="ENSAMEP00000008995.2"/>
    <property type="gene ID" value="ENSAMEG00000023819.1"/>
</dbReference>
<dbReference type="GeneTree" id="ENSGT00940000153143"/>
<feature type="domain" description="Immunoglobulin C1-set" evidence="8">
    <location>
        <begin position="40"/>
        <end position="111"/>
    </location>
</feature>
<keyword evidence="2 7" id="KW-0812">Transmembrane</keyword>
<dbReference type="FunFam" id="2.60.40.10:FF:001083">
    <property type="entry name" value="T cell receptor gamma constant 2"/>
    <property type="match status" value="1"/>
</dbReference>